<dbReference type="EMBL" id="DTMQ01000041">
    <property type="protein sequence ID" value="HGE99715.1"/>
    <property type="molecule type" value="Genomic_DNA"/>
</dbReference>
<sequence>MRILYLDLIAGVSGDMLLSTLLACGTPYSEWKKEISKLKLPIIPKRKKVKRGHIKALSLIASGAEKRVREPREFLRILSQSSLKKEIKDKAEALLTRLFGAEAKVHQTNPAKIHLHELGEYDTLFDIVGSLLAIDLLGIKEIYASPIPLGKKVAPVTLELLKGIPVYGKPIDFEITTPTGALLLTSLVKRFTHLPLMKIERIGYGTGSFELETPNLLRGIIGEIIEEPKKIFLVETNLDNMSPEIFEYLMERLFAKDALDVFFTPIYAKKNRPAVKVSVMVSAEKKDEIIDTLFRETRTLGVRVYPVERYEAEREIKEIKTEYGKVRVKIGSWRGTVVNVGFEYEDLKAIAKKKAIPLKFLYERLLSHLNSQPFERKK</sequence>
<dbReference type="AlphaFoldDB" id="A0A7C3YV48"/>
<protein>
    <submittedName>
        <fullName evidence="2">Nickel pincer cofactor biosynthesis protein LarC</fullName>
    </submittedName>
</protein>
<evidence type="ECO:0000313" key="2">
    <source>
        <dbReference type="EMBL" id="HGE99715.1"/>
    </source>
</evidence>
<dbReference type="PANTHER" id="PTHR36566:SF1">
    <property type="entry name" value="PYRIDINIUM-3,5-BISTHIOCARBOXYLIC ACID MONONUCLEOTIDE NICKEL INSERTION PROTEIN"/>
    <property type="match status" value="1"/>
</dbReference>
<name>A0A7C3YV48_UNCW3</name>
<keyword evidence="1" id="KW-0533">Nickel</keyword>
<dbReference type="InterPro" id="IPR002822">
    <property type="entry name" value="Ni_insertion"/>
</dbReference>
<dbReference type="Gene3D" id="3.30.70.1380">
    <property type="entry name" value="Transcriptional regulatory protein pf0864 domain like"/>
    <property type="match status" value="1"/>
</dbReference>
<reference evidence="2" key="1">
    <citation type="journal article" date="2020" name="mSystems">
        <title>Genome- and Community-Level Interaction Insights into Carbon Utilization and Element Cycling Functions of Hydrothermarchaeota in Hydrothermal Sediment.</title>
        <authorList>
            <person name="Zhou Z."/>
            <person name="Liu Y."/>
            <person name="Xu W."/>
            <person name="Pan J."/>
            <person name="Luo Z.H."/>
            <person name="Li M."/>
        </authorList>
    </citation>
    <scope>NUCLEOTIDE SEQUENCE [LARGE SCALE GENOMIC DNA]</scope>
    <source>
        <strain evidence="2">SpSt-906</strain>
    </source>
</reference>
<comment type="caution">
    <text evidence="2">The sequence shown here is derived from an EMBL/GenBank/DDBJ whole genome shotgun (WGS) entry which is preliminary data.</text>
</comment>
<dbReference type="PANTHER" id="PTHR36566">
    <property type="entry name" value="NICKEL INSERTION PROTEIN-RELATED"/>
    <property type="match status" value="1"/>
</dbReference>
<proteinExistence type="predicted"/>
<accession>A0A7C3YV48</accession>
<organism evidence="2">
    <name type="scientific">candidate division WOR-3 bacterium</name>
    <dbReference type="NCBI Taxonomy" id="2052148"/>
    <lineage>
        <taxon>Bacteria</taxon>
        <taxon>Bacteria division WOR-3</taxon>
    </lineage>
</organism>
<gene>
    <name evidence="2" type="primary">larC</name>
    <name evidence="2" type="ORF">ENX07_06595</name>
</gene>
<evidence type="ECO:0000256" key="1">
    <source>
        <dbReference type="ARBA" id="ARBA00022596"/>
    </source>
</evidence>
<dbReference type="NCBIfam" id="TIGR00299">
    <property type="entry name" value="nickel pincer cofactor biosynthesis protein LarC"/>
    <property type="match status" value="1"/>
</dbReference>
<dbReference type="Gene3D" id="3.10.20.300">
    <property type="entry name" value="mk0293 like domain"/>
    <property type="match status" value="1"/>
</dbReference>
<dbReference type="Pfam" id="PF01969">
    <property type="entry name" value="Ni_insertion"/>
    <property type="match status" value="1"/>
</dbReference>